<proteinExistence type="predicted"/>
<evidence type="ECO:0000256" key="1">
    <source>
        <dbReference type="PIRSR" id="PIRSR638964-1"/>
    </source>
</evidence>
<dbReference type="SUPFAM" id="SSF50370">
    <property type="entry name" value="Ricin B-like lectins"/>
    <property type="match status" value="2"/>
</dbReference>
<comment type="caution">
    <text evidence="5">The sequence shown here is derived from an EMBL/GenBank/DDBJ whole genome shotgun (WGS) entry which is preliminary data.</text>
</comment>
<dbReference type="InterPro" id="IPR015289">
    <property type="entry name" value="A-L-arabinofuranosidase_B_cat"/>
</dbReference>
<dbReference type="GO" id="GO:0019566">
    <property type="term" value="P:arabinose metabolic process"/>
    <property type="evidence" value="ECO:0007669"/>
    <property type="project" value="InterPro"/>
</dbReference>
<keyword evidence="6" id="KW-1185">Reference proteome</keyword>
<name>A0A919IEC5_9ACTN</name>
<organism evidence="5 6">
    <name type="scientific">Actinoplanes cyaneus</name>
    <dbReference type="NCBI Taxonomy" id="52696"/>
    <lineage>
        <taxon>Bacteria</taxon>
        <taxon>Bacillati</taxon>
        <taxon>Actinomycetota</taxon>
        <taxon>Actinomycetes</taxon>
        <taxon>Micromonosporales</taxon>
        <taxon>Micromonosporaceae</taxon>
        <taxon>Actinoplanes</taxon>
    </lineage>
</organism>
<dbReference type="AlphaFoldDB" id="A0A919IEC5"/>
<dbReference type="GO" id="GO:0046556">
    <property type="term" value="F:alpha-L-arabinofuranosidase activity"/>
    <property type="evidence" value="ECO:0007669"/>
    <property type="project" value="InterPro"/>
</dbReference>
<evidence type="ECO:0000313" key="6">
    <source>
        <dbReference type="Proteomes" id="UP000619479"/>
    </source>
</evidence>
<evidence type="ECO:0000313" key="5">
    <source>
        <dbReference type="EMBL" id="GID64224.1"/>
    </source>
</evidence>
<evidence type="ECO:0000256" key="2">
    <source>
        <dbReference type="PIRSR" id="PIRSR638964-3"/>
    </source>
</evidence>
<dbReference type="SMART" id="SM00458">
    <property type="entry name" value="RICIN"/>
    <property type="match status" value="2"/>
</dbReference>
<feature type="signal peptide" evidence="3">
    <location>
        <begin position="1"/>
        <end position="30"/>
    </location>
</feature>
<dbReference type="GO" id="GO:0045490">
    <property type="term" value="P:pectin catabolic process"/>
    <property type="evidence" value="ECO:0007669"/>
    <property type="project" value="TreeGrafter"/>
</dbReference>
<dbReference type="Gene3D" id="2.60.120.200">
    <property type="match status" value="1"/>
</dbReference>
<dbReference type="InterPro" id="IPR000772">
    <property type="entry name" value="Ricin_B_lectin"/>
</dbReference>
<dbReference type="Pfam" id="PF00652">
    <property type="entry name" value="Ricin_B_lectin"/>
    <property type="match status" value="2"/>
</dbReference>
<dbReference type="Proteomes" id="UP000619479">
    <property type="component" value="Unassembled WGS sequence"/>
</dbReference>
<dbReference type="PROSITE" id="PS50231">
    <property type="entry name" value="RICIN_B_LECTIN"/>
    <property type="match status" value="2"/>
</dbReference>
<keyword evidence="2" id="KW-1015">Disulfide bond</keyword>
<dbReference type="InterPro" id="IPR013320">
    <property type="entry name" value="ConA-like_dom_sf"/>
</dbReference>
<accession>A0A919IEC5</accession>
<feature type="chain" id="PRO_5036942330" evidence="3">
    <location>
        <begin position="31"/>
        <end position="609"/>
    </location>
</feature>
<feature type="active site" description="Proton donor" evidence="1">
    <location>
        <position position="308"/>
    </location>
</feature>
<reference evidence="5" key="1">
    <citation type="submission" date="2021-01" db="EMBL/GenBank/DDBJ databases">
        <title>Whole genome shotgun sequence of Actinoplanes cyaneus NBRC 14990.</title>
        <authorList>
            <person name="Komaki H."/>
            <person name="Tamura T."/>
        </authorList>
    </citation>
    <scope>NUCLEOTIDE SEQUENCE</scope>
    <source>
        <strain evidence="5">NBRC 14990</strain>
    </source>
</reference>
<feature type="disulfide bond" evidence="2">
    <location>
        <begin position="187"/>
        <end position="188"/>
    </location>
</feature>
<dbReference type="RefSeq" id="WP_203739740.1">
    <property type="nucleotide sequence ID" value="NZ_BAAAUC010000052.1"/>
</dbReference>
<gene>
    <name evidence="5" type="primary">abfA_2</name>
    <name evidence="5" type="ORF">Acy02nite_21050</name>
</gene>
<dbReference type="GO" id="GO:0031221">
    <property type="term" value="P:arabinan metabolic process"/>
    <property type="evidence" value="ECO:0007669"/>
    <property type="project" value="InterPro"/>
</dbReference>
<dbReference type="CDD" id="cd23451">
    <property type="entry name" value="beta-trefoil_Ricin_laminarinase"/>
    <property type="match status" value="2"/>
</dbReference>
<evidence type="ECO:0000259" key="4">
    <source>
        <dbReference type="SMART" id="SM00458"/>
    </source>
</evidence>
<dbReference type="InterPro" id="IPR038964">
    <property type="entry name" value="ABFB"/>
</dbReference>
<protein>
    <submittedName>
        <fullName evidence="5">Alpha-L-arabinofuranosidase</fullName>
    </submittedName>
</protein>
<dbReference type="SUPFAM" id="SSF49899">
    <property type="entry name" value="Concanavalin A-like lectins/glucanases"/>
    <property type="match status" value="1"/>
</dbReference>
<evidence type="ECO:0000256" key="3">
    <source>
        <dbReference type="SAM" id="SignalP"/>
    </source>
</evidence>
<feature type="disulfide bond" evidence="2">
    <location>
        <begin position="36"/>
        <end position="46"/>
    </location>
</feature>
<feature type="domain" description="Ricin B lectin" evidence="4">
    <location>
        <begin position="483"/>
        <end position="609"/>
    </location>
</feature>
<dbReference type="Pfam" id="PF09206">
    <property type="entry name" value="ArabFuran-catal"/>
    <property type="match status" value="1"/>
</dbReference>
<feature type="disulfide bond" evidence="2">
    <location>
        <begin position="96"/>
        <end position="101"/>
    </location>
</feature>
<dbReference type="PANTHER" id="PTHR39447:SF2">
    <property type="entry name" value="ALPHA-L-ARABINOFURANOSIDASE B"/>
    <property type="match status" value="1"/>
</dbReference>
<sequence length="609" mass="62352">MSRKRSLKLLAAAVVSLLAGLLVAPGPARAAGSLPCDIYAAAGTPCVAAHSTTRALSGSYGGRLYQVTRASDGATRDIGTLATGGYADAAGQDAFCNGTTCRITKVWDQTSRHNDLSIAPDGGAGSGDRGADASEIAVTAGGHKVYGLWVSPGVGYRYTGVASGVAVNGQPEGVYMVASGTHVGSDCCFDYGNAESTPYDTGNGHMDAVSIATTCYFPPCQGSGPWIEADLENGMFQGSNGSNPNPGNNSPFVTAVLKNNGQTTYALKGGNAQTGALTTWWNGSLPTDKPGYKPMHQEGGIILGIGGDNSNRNRGTWFEGAMVAGYPSDTAENAVQANVVGVGYSGQTSVPNGPAGTITGPGGKCVDVAADDTGANGAGVQLWDCQGYAEDQHWTHFADNTLRTLNRCLDVVGNGTAGGAQVELWDCNGVGGQKWVQQADGSLRNPQSGRCLDSPNGATANGTRLRLWDCNGAAAQKFAVDAGGVAGTPGGKCADVAGDDNGGNGTAVQIWDCQSYAVDQHWFHQSNGALRTLGRCLDINGNGTANGTQVELWDCNGVGGQVWQQQADGSLRNPQSGRCLDAPNGATGNGTRLQIYDCNGSAAQKFPLS</sequence>
<dbReference type="InterPro" id="IPR035992">
    <property type="entry name" value="Ricin_B-like_lectins"/>
</dbReference>
<feature type="domain" description="Ricin B lectin" evidence="4">
    <location>
        <begin position="353"/>
        <end position="481"/>
    </location>
</feature>
<dbReference type="PANTHER" id="PTHR39447">
    <property type="entry name" value="ALPHA-L-ARABINOFURANOSIDASE B"/>
    <property type="match status" value="1"/>
</dbReference>
<dbReference type="EMBL" id="BOMH01000016">
    <property type="protein sequence ID" value="GID64224.1"/>
    <property type="molecule type" value="Genomic_DNA"/>
</dbReference>
<dbReference type="Gene3D" id="2.80.10.50">
    <property type="match status" value="2"/>
</dbReference>
<keyword evidence="3" id="KW-0732">Signal</keyword>
<feature type="active site" description="Nucleophile" evidence="1">
    <location>
        <position position="232"/>
    </location>
</feature>